<protein>
    <recommendedName>
        <fullName evidence="2">pre-crRNA processing endonuclease</fullName>
        <ecNumber evidence="2">3.1.-.-</ecNumber>
    </recommendedName>
</protein>
<dbReference type="GO" id="GO:0004519">
    <property type="term" value="F:endonuclease activity"/>
    <property type="evidence" value="ECO:0007669"/>
    <property type="project" value="UniProtKB-UniRule"/>
</dbReference>
<dbReference type="NCBIfam" id="TIGR02593">
    <property type="entry name" value="CRISPR_cas5"/>
    <property type="match status" value="1"/>
</dbReference>
<dbReference type="GO" id="GO:0043571">
    <property type="term" value="P:maintenance of CRISPR repeat elements"/>
    <property type="evidence" value="ECO:0007669"/>
    <property type="project" value="UniProtKB-UniRule"/>
</dbReference>
<organism evidence="3 4">
    <name type="scientific">Neisseria lactamica ATCC 23970</name>
    <dbReference type="NCBI Taxonomy" id="546265"/>
    <lineage>
        <taxon>Bacteria</taxon>
        <taxon>Pseudomonadati</taxon>
        <taxon>Pseudomonadota</taxon>
        <taxon>Betaproteobacteria</taxon>
        <taxon>Neisseriales</taxon>
        <taxon>Neisseriaceae</taxon>
        <taxon>Neisseria</taxon>
    </lineage>
</organism>
<dbReference type="AlphaFoldDB" id="D0WCC3"/>
<gene>
    <name evidence="3" type="primary">cas5d</name>
    <name evidence="3" type="ORF">NEILACOT_05204</name>
</gene>
<sequence>MQKLQIYKNIIQSAVNFPNVFKTSSETALSNQKENQMNQIRLHIWGDYACFTRPEMKVERVSYDVITPSAARGILAAVHWKPAIRWVIDKIYVLKPIQFESVRRNELGGKISAGKVSGAMKRKSVADLYTLIEDDRQQRAATVLKDVAYVIEAHAVLTAKAGADETVTKHIEMFKRRAKKGQCFQQPCWGVREFPADFALIDEGEPLPPSALSESEASRDLGWMLHDIDFDHGNTPHFFRAQMKDGVIDVPPFYAEEVKA</sequence>
<keyword evidence="2" id="KW-0255">Endonuclease</keyword>
<dbReference type="EC" id="3.1.-.-" evidence="2"/>
<keyword evidence="2" id="KW-0378">Hydrolase</keyword>
<evidence type="ECO:0000313" key="4">
    <source>
        <dbReference type="Proteomes" id="UP000003843"/>
    </source>
</evidence>
<comment type="caution">
    <text evidence="3">The sequence shown here is derived from an EMBL/GenBank/DDBJ whole genome shotgun (WGS) entry which is preliminary data.</text>
</comment>
<keyword evidence="1 2" id="KW-0051">Antiviral defense</keyword>
<dbReference type="CDD" id="cd09752">
    <property type="entry name" value="Cas5_I-C"/>
    <property type="match status" value="1"/>
</dbReference>
<accession>D0WCC3</accession>
<proteinExistence type="inferred from homology"/>
<dbReference type="InterPro" id="IPR013422">
    <property type="entry name" value="CRISPR-assoc_prot_Cas5_N"/>
</dbReference>
<evidence type="ECO:0000313" key="3">
    <source>
        <dbReference type="EMBL" id="EEZ74756.1"/>
    </source>
</evidence>
<dbReference type="GO" id="GO:0051607">
    <property type="term" value="P:defense response to virus"/>
    <property type="evidence" value="ECO:0007669"/>
    <property type="project" value="UniProtKB-UniRule"/>
</dbReference>
<name>D0WCC3_NEILA</name>
<dbReference type="Pfam" id="PF09704">
    <property type="entry name" value="Cas_Cas5d"/>
    <property type="match status" value="1"/>
</dbReference>
<keyword evidence="2" id="KW-0540">Nuclease</keyword>
<dbReference type="PIRSF" id="PIRSF029950">
    <property type="entry name" value="Cas_CT1134"/>
    <property type="match status" value="1"/>
</dbReference>
<keyword evidence="2" id="KW-0694">RNA-binding</keyword>
<comment type="similarity">
    <text evidence="2">Belongs to the CRISPR-associated protein Cas5 family. Subtype I-C/Dvulg subfamily.</text>
</comment>
<dbReference type="InterPro" id="IPR010155">
    <property type="entry name" value="CRISPR-assoc_prot_Cas5d"/>
</dbReference>
<dbReference type="InterPro" id="IPR021124">
    <property type="entry name" value="CRISPR-assoc_prot_Cas5"/>
</dbReference>
<dbReference type="EMBL" id="ACEQ02000031">
    <property type="protein sequence ID" value="EEZ74756.1"/>
    <property type="molecule type" value="Genomic_DNA"/>
</dbReference>
<comment type="function">
    <text evidence="2">CRISPR (clustered regularly interspaced short palindromic repeat) is an adaptive immune system that provides protection against mobile genetic elements (viruses, transposable elements and conjugative plasmids). CRISPR clusters contain spacers, sequences complementary to antecedent mobile elements, and target invading nucleic acids. CRISPR clusters are transcribed and processed into CRISPR RNA (crRNA).</text>
</comment>
<dbReference type="Gene3D" id="3.30.70.2660">
    <property type="match status" value="1"/>
</dbReference>
<dbReference type="GO" id="GO:0016787">
    <property type="term" value="F:hydrolase activity"/>
    <property type="evidence" value="ECO:0007669"/>
    <property type="project" value="UniProtKB-KW"/>
</dbReference>
<dbReference type="NCBIfam" id="TIGR01876">
    <property type="entry name" value="cas_Cas5d"/>
    <property type="match status" value="1"/>
</dbReference>
<evidence type="ECO:0000256" key="2">
    <source>
        <dbReference type="PIRNR" id="PIRNR029950"/>
    </source>
</evidence>
<reference evidence="3 4" key="1">
    <citation type="submission" date="2009-10" db="EMBL/GenBank/DDBJ databases">
        <authorList>
            <person name="Weinstock G."/>
            <person name="Sodergren E."/>
            <person name="Clifton S."/>
            <person name="Fulton L."/>
            <person name="Fulton B."/>
            <person name="Courtney L."/>
            <person name="Fronick C."/>
            <person name="Harrison M."/>
            <person name="Strong C."/>
            <person name="Farmer C."/>
            <person name="Delahaunty K."/>
            <person name="Markovic C."/>
            <person name="Hall O."/>
            <person name="Minx P."/>
            <person name="Tomlinson C."/>
            <person name="Mitreva M."/>
            <person name="Nelson J."/>
            <person name="Hou S."/>
            <person name="Wollam A."/>
            <person name="Pepin K.H."/>
            <person name="Johnson M."/>
            <person name="Bhonagiri V."/>
            <person name="Nash W.E."/>
            <person name="Warren W."/>
            <person name="Chinwalla A."/>
            <person name="Mardis E.R."/>
            <person name="Wilson R.K."/>
        </authorList>
    </citation>
    <scope>NUCLEOTIDE SEQUENCE [LARGE SCALE GENOMIC DNA]</scope>
    <source>
        <strain evidence="3 4">ATCC 23970</strain>
    </source>
</reference>
<dbReference type="Proteomes" id="UP000003843">
    <property type="component" value="Unassembled WGS sequence"/>
</dbReference>
<dbReference type="GO" id="GO:0003723">
    <property type="term" value="F:RNA binding"/>
    <property type="evidence" value="ECO:0007669"/>
    <property type="project" value="UniProtKB-UniRule"/>
</dbReference>
<evidence type="ECO:0000256" key="1">
    <source>
        <dbReference type="ARBA" id="ARBA00023118"/>
    </source>
</evidence>